<dbReference type="AlphaFoldDB" id="A0A2I7N5P5"/>
<dbReference type="OrthoDB" id="9799367at2"/>
<dbReference type="PANTHER" id="PTHR43283:SF18">
    <property type="match status" value="1"/>
</dbReference>
<dbReference type="Pfam" id="PF00144">
    <property type="entry name" value="Beta-lactamase"/>
    <property type="match status" value="1"/>
</dbReference>
<evidence type="ECO:0000259" key="2">
    <source>
        <dbReference type="Pfam" id="PF00144"/>
    </source>
</evidence>
<accession>A0A2I7N5P5</accession>
<dbReference type="EMBL" id="CP024847">
    <property type="protein sequence ID" value="AUR51797.1"/>
    <property type="molecule type" value="Genomic_DNA"/>
</dbReference>
<dbReference type="SUPFAM" id="SSF56601">
    <property type="entry name" value="beta-lactamase/transpeptidase-like"/>
    <property type="match status" value="1"/>
</dbReference>
<keyword evidence="4" id="KW-1185">Reference proteome</keyword>
<sequence length="500" mass="55003">MKKAGLLLSAMLFCANSSFAVDKALSGVVVNPFEKQLEHGLRGYYVIKGQTESASLLSTMERYKIPGVSIAAIHDGRYILVKAYGYKDSSTRQPLTSNDLLQAASMSKPITIVAALKLASQGKLDLDANINNYMTDKWRLGDNQYTKPQPVTARLLMAHLGGINVAGFPGIDRSVSKLPTIIDVLNGKKPYVTTEAVKVVDTPGSKFAYSGGGISILQLAIMNITGQDFASWMKSEVFEPFAMQHSTFLQPLPESYQSIASSGHDKNGLVYKGRYHNYPEQAAAGLWTTPVELIGIINHLKMAYYGHCSPLSIESGFFSQMFTQQKPSPFGLGFMLESTPDVFTFGHDGVNDGFQSKMIAFVTPHGSKAKLLDDALIVMTNSDNGHYVLDSVVNAFTDVYGINYHPPIQISPQALPKDINKYLVSFSFANYPKNIHRVIAENGKLYLNWFQDGYTEVLYSLGNNTFVTLSGYKLVYSWHGNKLSLVVTYQNNPSDSAIIN</sequence>
<dbReference type="PANTHER" id="PTHR43283">
    <property type="entry name" value="BETA-LACTAMASE-RELATED"/>
    <property type="match status" value="1"/>
</dbReference>
<evidence type="ECO:0000313" key="4">
    <source>
        <dbReference type="Proteomes" id="UP000236655"/>
    </source>
</evidence>
<dbReference type="InterPro" id="IPR012338">
    <property type="entry name" value="Beta-lactam/transpept-like"/>
</dbReference>
<organism evidence="3 4">
    <name type="scientific">Aquella oligotrophica</name>
    <dbReference type="NCBI Taxonomy" id="2067065"/>
    <lineage>
        <taxon>Bacteria</taxon>
        <taxon>Pseudomonadati</taxon>
        <taxon>Pseudomonadota</taxon>
        <taxon>Betaproteobacteria</taxon>
        <taxon>Neisseriales</taxon>
        <taxon>Neisseriaceae</taxon>
        <taxon>Aquella</taxon>
    </lineage>
</organism>
<protein>
    <recommendedName>
        <fullName evidence="2">Beta-lactamase-related domain-containing protein</fullName>
    </recommendedName>
</protein>
<evidence type="ECO:0000256" key="1">
    <source>
        <dbReference type="SAM" id="SignalP"/>
    </source>
</evidence>
<dbReference type="Gene3D" id="3.40.710.10">
    <property type="entry name" value="DD-peptidase/beta-lactamase superfamily"/>
    <property type="match status" value="1"/>
</dbReference>
<evidence type="ECO:0000313" key="3">
    <source>
        <dbReference type="EMBL" id="AUR51797.1"/>
    </source>
</evidence>
<dbReference type="KEGG" id="nba:CUN60_05640"/>
<name>A0A2I7N5P5_9NEIS</name>
<feature type="signal peptide" evidence="1">
    <location>
        <begin position="1"/>
        <end position="20"/>
    </location>
</feature>
<feature type="chain" id="PRO_5014419944" description="Beta-lactamase-related domain-containing protein" evidence="1">
    <location>
        <begin position="21"/>
        <end position="500"/>
    </location>
</feature>
<dbReference type="InterPro" id="IPR050789">
    <property type="entry name" value="Diverse_Enzym_Activities"/>
</dbReference>
<dbReference type="RefSeq" id="WP_102951094.1">
    <property type="nucleotide sequence ID" value="NZ_CP024847.1"/>
</dbReference>
<dbReference type="Proteomes" id="UP000236655">
    <property type="component" value="Chromosome"/>
</dbReference>
<dbReference type="InterPro" id="IPR001466">
    <property type="entry name" value="Beta-lactam-related"/>
</dbReference>
<gene>
    <name evidence="3" type="ORF">CUN60_05640</name>
</gene>
<proteinExistence type="predicted"/>
<feature type="domain" description="Beta-lactamase-related" evidence="2">
    <location>
        <begin position="59"/>
        <end position="383"/>
    </location>
</feature>
<keyword evidence="1" id="KW-0732">Signal</keyword>
<reference evidence="4" key="1">
    <citation type="submission" date="2017-11" db="EMBL/GenBank/DDBJ databases">
        <authorList>
            <person name="Chan K.G."/>
            <person name="Lee L.S."/>
        </authorList>
    </citation>
    <scope>NUCLEOTIDE SEQUENCE [LARGE SCALE GENOMIC DNA]</scope>
    <source>
        <strain evidence="4">DSM 100970</strain>
    </source>
</reference>